<organism evidence="7 9">
    <name type="scientific">Pseudoalteromonas citrea</name>
    <dbReference type="NCBI Taxonomy" id="43655"/>
    <lineage>
        <taxon>Bacteria</taxon>
        <taxon>Pseudomonadati</taxon>
        <taxon>Pseudomonadota</taxon>
        <taxon>Gammaproteobacteria</taxon>
        <taxon>Alteromonadales</taxon>
        <taxon>Pseudoalteromonadaceae</taxon>
        <taxon>Pseudoalteromonas</taxon>
    </lineage>
</organism>
<comment type="caution">
    <text evidence="7">The sequence shown here is derived from an EMBL/GenBank/DDBJ whole genome shotgun (WGS) entry which is preliminary data.</text>
</comment>
<evidence type="ECO:0000313" key="9">
    <source>
        <dbReference type="Proteomes" id="UP000307706"/>
    </source>
</evidence>
<sequence length="363" mass="39906">MNTYLFPGQGSQYTGMGKALFERFPELTQSASDILGYSISELCTVDPHNQLNLTQYTQPALFVVSALAYLQHTQTTPCKVDFVAGHSLGEFAALYASGALSFEMALKLVVKRGALMSAAPKGSMAAIIDVNSDKLLDCLRTEQLHTIDIANFNSNNQLVISGLSDDITRSEHYISKLGGRFIKLNTSGAFHSRYMSTAKQAFADYIDTVAFASMNMPVIANVTAKPHSSTDLKHNLIEQITSPVKWTHTIEYLLAQGNMQFTELGPKKVLTKLVKDIEQGYTPQQSAHPVASQVTSLSPQQKIAHWNAQYGVGSAVKVCQKHAPYHMQSFVTRSHAQLLFGHRPVVYLQGQLGYFALDDLTPI</sequence>
<dbReference type="EMBL" id="PNCL01000070">
    <property type="protein sequence ID" value="TMP57499.1"/>
    <property type="molecule type" value="Genomic_DNA"/>
</dbReference>
<evidence type="ECO:0000256" key="4">
    <source>
        <dbReference type="ARBA" id="ARBA00048462"/>
    </source>
</evidence>
<dbReference type="NCBIfam" id="TIGR00128">
    <property type="entry name" value="fabD"/>
    <property type="match status" value="1"/>
</dbReference>
<dbReference type="InterPro" id="IPR050858">
    <property type="entry name" value="Mal-CoA-ACP_Trans/PKS_FabD"/>
</dbReference>
<dbReference type="SUPFAM" id="SSF55048">
    <property type="entry name" value="Probable ACP-binding domain of malonyl-CoA ACP transacylase"/>
    <property type="match status" value="1"/>
</dbReference>
<reference evidence="8 9" key="2">
    <citation type="submission" date="2019-06" db="EMBL/GenBank/DDBJ databases">
        <title>Co-occurence of chitin degradation, pigmentation and bioactivity in marine Pseudoalteromonas.</title>
        <authorList>
            <person name="Sonnenschein E.C."/>
            <person name="Bech P.K."/>
        </authorList>
    </citation>
    <scope>NUCLEOTIDE SEQUENCE [LARGE SCALE GENOMIC DNA]</scope>
    <source>
        <strain evidence="9">S2231</strain>
        <strain evidence="6 8">S2233</strain>
    </source>
</reference>
<dbReference type="SUPFAM" id="SSF52151">
    <property type="entry name" value="FabD/lysophospholipase-like"/>
    <property type="match status" value="1"/>
</dbReference>
<dbReference type="Gene3D" id="3.40.366.10">
    <property type="entry name" value="Malonyl-Coenzyme A Acyl Carrier Protein, domain 2"/>
    <property type="match status" value="1"/>
</dbReference>
<dbReference type="AlphaFoldDB" id="A0A5S3XMR0"/>
<name>A0A5S3XMR0_9GAMM</name>
<dbReference type="Proteomes" id="UP000307706">
    <property type="component" value="Unassembled WGS sequence"/>
</dbReference>
<keyword evidence="3" id="KW-0012">Acyltransferase</keyword>
<dbReference type="PANTHER" id="PTHR42681:SF1">
    <property type="entry name" value="MALONYL-COA-ACYL CARRIER PROTEIN TRANSACYLASE, MITOCHONDRIAL"/>
    <property type="match status" value="1"/>
</dbReference>
<dbReference type="InterPro" id="IPR001227">
    <property type="entry name" value="Ac_transferase_dom_sf"/>
</dbReference>
<proteinExistence type="predicted"/>
<evidence type="ECO:0000256" key="2">
    <source>
        <dbReference type="ARBA" id="ARBA00022679"/>
    </source>
</evidence>
<dbReference type="PANTHER" id="PTHR42681">
    <property type="entry name" value="MALONYL-COA-ACYL CARRIER PROTEIN TRANSACYLASE, MITOCHONDRIAL"/>
    <property type="match status" value="1"/>
</dbReference>
<evidence type="ECO:0000313" key="7">
    <source>
        <dbReference type="EMBL" id="TMP57499.1"/>
    </source>
</evidence>
<dbReference type="InterPro" id="IPR016036">
    <property type="entry name" value="Malonyl_transacylase_ACP-bd"/>
</dbReference>
<dbReference type="InterPro" id="IPR014043">
    <property type="entry name" value="Acyl_transferase_dom"/>
</dbReference>
<dbReference type="GO" id="GO:0005829">
    <property type="term" value="C:cytosol"/>
    <property type="evidence" value="ECO:0007669"/>
    <property type="project" value="TreeGrafter"/>
</dbReference>
<dbReference type="GO" id="GO:0004314">
    <property type="term" value="F:[acyl-carrier-protein] S-malonyltransferase activity"/>
    <property type="evidence" value="ECO:0007669"/>
    <property type="project" value="UniProtKB-EC"/>
</dbReference>
<protein>
    <recommendedName>
        <fullName evidence="1">[acyl-carrier-protein] S-malonyltransferase</fullName>
        <ecNumber evidence="1">2.3.1.39</ecNumber>
    </recommendedName>
</protein>
<evidence type="ECO:0000256" key="3">
    <source>
        <dbReference type="ARBA" id="ARBA00023315"/>
    </source>
</evidence>
<evidence type="ECO:0000313" key="6">
    <source>
        <dbReference type="EMBL" id="TMP46596.1"/>
    </source>
</evidence>
<dbReference type="Proteomes" id="UP000305730">
    <property type="component" value="Unassembled WGS sequence"/>
</dbReference>
<evidence type="ECO:0000313" key="8">
    <source>
        <dbReference type="Proteomes" id="UP000305730"/>
    </source>
</evidence>
<dbReference type="SMART" id="SM00827">
    <property type="entry name" value="PKS_AT"/>
    <property type="match status" value="1"/>
</dbReference>
<evidence type="ECO:0000259" key="5">
    <source>
        <dbReference type="SMART" id="SM00827"/>
    </source>
</evidence>
<accession>A0A5S3XMR0</accession>
<keyword evidence="2 7" id="KW-0808">Transferase</keyword>
<dbReference type="OrthoDB" id="9808564at2"/>
<evidence type="ECO:0000256" key="1">
    <source>
        <dbReference type="ARBA" id="ARBA00013258"/>
    </source>
</evidence>
<dbReference type="GO" id="GO:0006633">
    <property type="term" value="P:fatty acid biosynthetic process"/>
    <property type="evidence" value="ECO:0007669"/>
    <property type="project" value="TreeGrafter"/>
</dbReference>
<feature type="domain" description="Malonyl-CoA:ACP transacylase (MAT)" evidence="5">
    <location>
        <begin position="5"/>
        <end position="289"/>
    </location>
</feature>
<dbReference type="Pfam" id="PF00698">
    <property type="entry name" value="Acyl_transf_1"/>
    <property type="match status" value="1"/>
</dbReference>
<keyword evidence="8" id="KW-1185">Reference proteome</keyword>
<gene>
    <name evidence="7" type="primary">fabD</name>
    <name evidence="7" type="ORF">CWB96_13455</name>
    <name evidence="6" type="ORF">CWB97_01460</name>
</gene>
<dbReference type="InterPro" id="IPR004410">
    <property type="entry name" value="Malonyl_CoA-ACP_transAc_FabD"/>
</dbReference>
<dbReference type="InterPro" id="IPR016035">
    <property type="entry name" value="Acyl_Trfase/lysoPLipase"/>
</dbReference>
<dbReference type="Gene3D" id="3.30.70.250">
    <property type="entry name" value="Malonyl-CoA ACP transacylase, ACP-binding"/>
    <property type="match status" value="1"/>
</dbReference>
<comment type="catalytic activity">
    <reaction evidence="4">
        <text>holo-[ACP] + malonyl-CoA = malonyl-[ACP] + CoA</text>
        <dbReference type="Rhea" id="RHEA:41792"/>
        <dbReference type="Rhea" id="RHEA-COMP:9623"/>
        <dbReference type="Rhea" id="RHEA-COMP:9685"/>
        <dbReference type="ChEBI" id="CHEBI:57287"/>
        <dbReference type="ChEBI" id="CHEBI:57384"/>
        <dbReference type="ChEBI" id="CHEBI:64479"/>
        <dbReference type="ChEBI" id="CHEBI:78449"/>
        <dbReference type="EC" id="2.3.1.39"/>
    </reaction>
</comment>
<reference evidence="7" key="3">
    <citation type="submission" date="2019-09" db="EMBL/GenBank/DDBJ databases">
        <title>Co-occurence of chitin degradation, pigmentation and bioactivity in marine Pseudoalteromonas.</title>
        <authorList>
            <person name="Sonnenschein E.C."/>
            <person name="Bech P.K."/>
        </authorList>
    </citation>
    <scope>NUCLEOTIDE SEQUENCE</scope>
    <source>
        <strain evidence="7">S2231</strain>
    </source>
</reference>
<reference evidence="7 9" key="1">
    <citation type="submission" date="2017-12" db="EMBL/GenBank/DDBJ databases">
        <authorList>
            <person name="Paulsen S."/>
            <person name="Gram L.K."/>
        </authorList>
    </citation>
    <scope>NUCLEOTIDE SEQUENCE [LARGE SCALE GENOMIC DNA]</scope>
    <source>
        <strain evidence="7 9">S2231</strain>
        <strain evidence="6">S2233</strain>
    </source>
</reference>
<dbReference type="EC" id="2.3.1.39" evidence="1"/>
<dbReference type="EMBL" id="PNCK01000006">
    <property type="protein sequence ID" value="TMP46596.1"/>
    <property type="molecule type" value="Genomic_DNA"/>
</dbReference>